<dbReference type="Proteomes" id="UP000008743">
    <property type="component" value="Unassembled WGS sequence"/>
</dbReference>
<dbReference type="GO" id="GO:0016020">
    <property type="term" value="C:membrane"/>
    <property type="evidence" value="ECO:0007669"/>
    <property type="project" value="TreeGrafter"/>
</dbReference>
<dbReference type="AlphaFoldDB" id="A0A0D2VT04"/>
<dbReference type="GO" id="GO:0032934">
    <property type="term" value="F:sterol binding"/>
    <property type="evidence" value="ECO:0007669"/>
    <property type="project" value="TreeGrafter"/>
</dbReference>
<dbReference type="InParanoid" id="A0A0D2VT04"/>
<dbReference type="Gene3D" id="2.40.160.120">
    <property type="match status" value="1"/>
</dbReference>
<dbReference type="RefSeq" id="XP_004346676.2">
    <property type="nucleotide sequence ID" value="XM_004346626.2"/>
</dbReference>
<name>A0A0D2VT04_CAPO3</name>
<evidence type="ECO:0000313" key="3">
    <source>
        <dbReference type="EMBL" id="KJE94332.1"/>
    </source>
</evidence>
<gene>
    <name evidence="3" type="ORF">CAOG_004991</name>
</gene>
<dbReference type="eggNOG" id="KOG2210">
    <property type="taxonomic scope" value="Eukaryota"/>
</dbReference>
<evidence type="ECO:0000256" key="2">
    <source>
        <dbReference type="RuleBase" id="RU003844"/>
    </source>
</evidence>
<dbReference type="PROSITE" id="PS01013">
    <property type="entry name" value="OSBP"/>
    <property type="match status" value="1"/>
</dbReference>
<proteinExistence type="inferred from homology"/>
<dbReference type="STRING" id="595528.A0A0D2VT04"/>
<accession>A0A0D2VT04</accession>
<dbReference type="SUPFAM" id="SSF144000">
    <property type="entry name" value="Oxysterol-binding protein-like"/>
    <property type="match status" value="1"/>
</dbReference>
<dbReference type="FunCoup" id="A0A0D2VT04">
    <property type="interactions" value="384"/>
</dbReference>
<comment type="similarity">
    <text evidence="1 2">Belongs to the OSBP family.</text>
</comment>
<dbReference type="PANTHER" id="PTHR10972:SF102">
    <property type="entry name" value="OXYSTEROL-BINDING PROTEIN"/>
    <property type="match status" value="1"/>
</dbReference>
<dbReference type="Gene3D" id="3.30.70.3490">
    <property type="match status" value="1"/>
</dbReference>
<dbReference type="OrthoDB" id="14833at2759"/>
<dbReference type="GO" id="GO:0005829">
    <property type="term" value="C:cytosol"/>
    <property type="evidence" value="ECO:0007669"/>
    <property type="project" value="TreeGrafter"/>
</dbReference>
<reference evidence="4" key="1">
    <citation type="submission" date="2011-02" db="EMBL/GenBank/DDBJ databases">
        <title>The Genome Sequence of Capsaspora owczarzaki ATCC 30864.</title>
        <authorList>
            <person name="Russ C."/>
            <person name="Cuomo C."/>
            <person name="Burger G."/>
            <person name="Gray M.W."/>
            <person name="Holland P.W.H."/>
            <person name="King N."/>
            <person name="Lang F.B.F."/>
            <person name="Roger A.J."/>
            <person name="Ruiz-Trillo I."/>
            <person name="Young S.K."/>
            <person name="Zeng Q."/>
            <person name="Gargeya S."/>
            <person name="Alvarado L."/>
            <person name="Berlin A."/>
            <person name="Chapman S.B."/>
            <person name="Chen Z."/>
            <person name="Freedman E."/>
            <person name="Gellesch M."/>
            <person name="Goldberg J."/>
            <person name="Griggs A."/>
            <person name="Gujja S."/>
            <person name="Heilman E."/>
            <person name="Heiman D."/>
            <person name="Howarth C."/>
            <person name="Mehta T."/>
            <person name="Neiman D."/>
            <person name="Pearson M."/>
            <person name="Roberts A."/>
            <person name="Saif S."/>
            <person name="Shea T."/>
            <person name="Shenoy N."/>
            <person name="Sisk P."/>
            <person name="Stolte C."/>
            <person name="Sykes S."/>
            <person name="White J."/>
            <person name="Yandava C."/>
            <person name="Haas B."/>
            <person name="Nusbaum C."/>
            <person name="Birren B."/>
        </authorList>
    </citation>
    <scope>NUCLEOTIDE SEQUENCE</scope>
    <source>
        <strain evidence="4">ATCC 30864</strain>
    </source>
</reference>
<dbReference type="Gene3D" id="1.10.287.2720">
    <property type="match status" value="1"/>
</dbReference>
<dbReference type="InterPro" id="IPR037239">
    <property type="entry name" value="OSBP_sf"/>
</dbReference>
<sequence length="356" mass="40041">MQDSSDEEEEAPSDQKSVIFHLLKQLSIGMDLTKVTLPTFVLEKRSLLEMYADFMANPMAWLKVGDSNDPKERMMQCVFAYITSFHGFKKGTIAKKPYNPIIGETFECQYDLTAEGAGISTYFAEQVSHHPPVSAFYFENKQKGISIAADVWTQSKFLGTSVASLLVGQSTLTLHKRNEQYVMTYPNVYGRSILSVPKLELGGKTTIVCSQTGFTADVEFKTKPMFGGSYHELLCTVKEPNAKAPFVKISGKWNEVLVIQYTGAKEAPYFDAAKAIKVNKSVRALDVQAPFESRRLWKDVTENLRAGNIPAATAAKELLENRQRQEAAERKQANTEWKVKHFSKNDQGRWIYHHAA</sequence>
<dbReference type="PANTHER" id="PTHR10972">
    <property type="entry name" value="OXYSTEROL-BINDING PROTEIN-RELATED"/>
    <property type="match status" value="1"/>
</dbReference>
<dbReference type="PhylomeDB" id="A0A0D2VT04"/>
<dbReference type="FunFam" id="1.10.287.2720:FF:000001">
    <property type="entry name" value="Oxysterol-binding OBPalpha"/>
    <property type="match status" value="1"/>
</dbReference>
<dbReference type="Pfam" id="PF01237">
    <property type="entry name" value="Oxysterol_BP"/>
    <property type="match status" value="1"/>
</dbReference>
<dbReference type="InterPro" id="IPR018494">
    <property type="entry name" value="Oxysterol-bd_CS"/>
</dbReference>
<protein>
    <submittedName>
        <fullName evidence="3">Oxysterol binding protein 9</fullName>
    </submittedName>
</protein>
<evidence type="ECO:0000256" key="1">
    <source>
        <dbReference type="ARBA" id="ARBA00008842"/>
    </source>
</evidence>
<dbReference type="EMBL" id="KE346367">
    <property type="protein sequence ID" value="KJE94332.1"/>
    <property type="molecule type" value="Genomic_DNA"/>
</dbReference>
<dbReference type="InterPro" id="IPR000648">
    <property type="entry name" value="Oxysterol-bd"/>
</dbReference>
<keyword evidence="4" id="KW-1185">Reference proteome</keyword>
<evidence type="ECO:0000313" key="4">
    <source>
        <dbReference type="Proteomes" id="UP000008743"/>
    </source>
</evidence>
<organism evidence="3 4">
    <name type="scientific">Capsaspora owczarzaki (strain ATCC 30864)</name>
    <dbReference type="NCBI Taxonomy" id="595528"/>
    <lineage>
        <taxon>Eukaryota</taxon>
        <taxon>Filasterea</taxon>
        <taxon>Capsaspora</taxon>
    </lineage>
</organism>